<evidence type="ECO:0000256" key="3">
    <source>
        <dbReference type="ARBA" id="ARBA00022670"/>
    </source>
</evidence>
<dbReference type="GO" id="GO:0004239">
    <property type="term" value="F:initiator methionyl aminopeptidase activity"/>
    <property type="evidence" value="ECO:0007669"/>
    <property type="project" value="UniProtKB-EC"/>
</dbReference>
<dbReference type="Pfam" id="PF00557">
    <property type="entry name" value="Peptidase_M24"/>
    <property type="match status" value="1"/>
</dbReference>
<dbReference type="InterPro" id="IPR001714">
    <property type="entry name" value="Pept_M24_MAP"/>
</dbReference>
<comment type="cofactor">
    <cofactor evidence="6">
        <name>Co(2+)</name>
        <dbReference type="ChEBI" id="CHEBI:48828"/>
    </cofactor>
    <cofactor evidence="6">
        <name>Zn(2+)</name>
        <dbReference type="ChEBI" id="CHEBI:29105"/>
    </cofactor>
    <cofactor evidence="6">
        <name>Mn(2+)</name>
        <dbReference type="ChEBI" id="CHEBI:29035"/>
    </cofactor>
    <cofactor evidence="6">
        <name>Fe(2+)</name>
        <dbReference type="ChEBI" id="CHEBI:29033"/>
    </cofactor>
    <text evidence="6">Binds 2 divalent metal cations per subunit. Has a high-affinity and a low affinity metal-binding site. The true nature of the physiological cofactor is under debate. The enzyme is active with cobalt, zinc, manganese or divalent iron ions. Most likely, methionine aminopeptidases function as mononuclear Fe(2+)-metalloproteases under physiological conditions, and the catalytically relevant metal-binding site has been assigned to the histidine-containing high-affinity site.</text>
</comment>
<feature type="binding site" evidence="6">
    <location>
        <position position="167"/>
    </location>
    <ligand>
        <name>a divalent metal cation</name>
        <dbReference type="ChEBI" id="CHEBI:60240"/>
        <label>2</label>
        <note>catalytic</note>
    </ligand>
</feature>
<dbReference type="RefSeq" id="WP_252914382.1">
    <property type="nucleotide sequence ID" value="NZ_JAAAML010000001.1"/>
</dbReference>
<feature type="binding site" evidence="6">
    <location>
        <position position="235"/>
    </location>
    <ligand>
        <name>a divalent metal cation</name>
        <dbReference type="ChEBI" id="CHEBI:60240"/>
        <label>2</label>
        <note>catalytic</note>
    </ligand>
</feature>
<evidence type="ECO:0000256" key="7">
    <source>
        <dbReference type="RuleBase" id="RU003653"/>
    </source>
</evidence>
<evidence type="ECO:0000256" key="5">
    <source>
        <dbReference type="ARBA" id="ARBA00022801"/>
    </source>
</evidence>
<dbReference type="SUPFAM" id="SSF55920">
    <property type="entry name" value="Creatinase/aminopeptidase"/>
    <property type="match status" value="1"/>
</dbReference>
<evidence type="ECO:0000259" key="8">
    <source>
        <dbReference type="Pfam" id="PF00557"/>
    </source>
</evidence>
<dbReference type="PANTHER" id="PTHR43330">
    <property type="entry name" value="METHIONINE AMINOPEPTIDASE"/>
    <property type="match status" value="1"/>
</dbReference>
<evidence type="ECO:0000256" key="6">
    <source>
        <dbReference type="HAMAP-Rule" id="MF_01974"/>
    </source>
</evidence>
<dbReference type="NCBIfam" id="TIGR00500">
    <property type="entry name" value="met_pdase_I"/>
    <property type="match status" value="1"/>
</dbReference>
<evidence type="ECO:0000256" key="4">
    <source>
        <dbReference type="ARBA" id="ARBA00022723"/>
    </source>
</evidence>
<comment type="caution">
    <text evidence="9">The sequence shown here is derived from an EMBL/GenBank/DDBJ whole genome shotgun (WGS) entry which is preliminary data.</text>
</comment>
<organism evidence="9 10">
    <name type="scientific">Hoeflea alexandrii</name>
    <dbReference type="NCBI Taxonomy" id="288436"/>
    <lineage>
        <taxon>Bacteria</taxon>
        <taxon>Pseudomonadati</taxon>
        <taxon>Pseudomonadota</taxon>
        <taxon>Alphaproteobacteria</taxon>
        <taxon>Hyphomicrobiales</taxon>
        <taxon>Rhizobiaceae</taxon>
        <taxon>Hoeflea</taxon>
    </lineage>
</organism>
<dbReference type="Gene3D" id="3.90.230.10">
    <property type="entry name" value="Creatinase/methionine aminopeptidase superfamily"/>
    <property type="match status" value="1"/>
</dbReference>
<keyword evidence="3 6" id="KW-0645">Protease</keyword>
<dbReference type="EC" id="3.4.11.18" evidence="6 7"/>
<comment type="function">
    <text evidence="1 6">Removes the N-terminal methionine from nascent proteins. The N-terminal methionine is often cleaved when the second residue in the primary sequence is small and uncharged (Met-Ala-, Cys, Gly, Pro, Ser, Thr, or Val). Requires deformylation of the N(alpha)-formylated initiator methionine before it can be hydrolyzed.</text>
</comment>
<sequence length="252" mass="27327">MIVSLDDELGKLREIGKICANTIQVMAKAMEPGMTTRELDGIGRRHLESHGAQSAPEFCYDFPGATCISINEEVAHGVPSDRVIAAGDLINIDVSALKDGYFGDTGASFGIEPVANKTQRLLRDGKRALSAGLTQVKSGARYAAIGESIGRFAKKNGYTLIRNLASHGVGLSLHDEPEEIATWPDRREKRLMQDGQVFTIEPFLSFGATLAEDGDNENDAWTLYSLPRALTVQFEHTVVASRNGPIILTLPD</sequence>
<comment type="catalytic activity">
    <reaction evidence="6 7">
        <text>Release of N-terminal amino acids, preferentially methionine, from peptides and arylamides.</text>
        <dbReference type="EC" id="3.4.11.18"/>
    </reaction>
</comment>
<keyword evidence="5 6" id="KW-0378">Hydrolase</keyword>
<evidence type="ECO:0000313" key="10">
    <source>
        <dbReference type="Proteomes" id="UP001320715"/>
    </source>
</evidence>
<dbReference type="InterPro" id="IPR036005">
    <property type="entry name" value="Creatinase/aminopeptidase-like"/>
</dbReference>
<dbReference type="PRINTS" id="PR00599">
    <property type="entry name" value="MAPEPTIDASE"/>
</dbReference>
<feature type="binding site" evidence="6">
    <location>
        <position position="93"/>
    </location>
    <ligand>
        <name>a divalent metal cation</name>
        <dbReference type="ChEBI" id="CHEBI:60240"/>
        <label>1</label>
    </ligand>
</feature>
<keyword evidence="4 6" id="KW-0479">Metal-binding</keyword>
<name>A0ABT1CMU1_9HYPH</name>
<gene>
    <name evidence="6 9" type="primary">map</name>
    <name evidence="9" type="ORF">GTW23_01730</name>
</gene>
<accession>A0ABT1CMU1</accession>
<reference evidence="9 10" key="1">
    <citation type="submission" date="2020-01" db="EMBL/GenBank/DDBJ databases">
        <title>Genomes of bacteria type strains.</title>
        <authorList>
            <person name="Chen J."/>
            <person name="Zhu S."/>
            <person name="Yang J."/>
        </authorList>
    </citation>
    <scope>NUCLEOTIDE SEQUENCE [LARGE SCALE GENOMIC DNA]</scope>
    <source>
        <strain evidence="9 10">DSM 16655</strain>
    </source>
</reference>
<comment type="subunit">
    <text evidence="6">Monomer.</text>
</comment>
<evidence type="ECO:0000256" key="2">
    <source>
        <dbReference type="ARBA" id="ARBA00022438"/>
    </source>
</evidence>
<keyword evidence="2 6" id="KW-0031">Aminopeptidase</keyword>
<dbReference type="CDD" id="cd01086">
    <property type="entry name" value="MetAP1"/>
    <property type="match status" value="1"/>
</dbReference>
<feature type="binding site" evidence="6">
    <location>
        <position position="174"/>
    </location>
    <ligand>
        <name>substrate</name>
    </ligand>
</feature>
<feature type="binding site" evidence="6">
    <location>
        <position position="104"/>
    </location>
    <ligand>
        <name>a divalent metal cation</name>
        <dbReference type="ChEBI" id="CHEBI:60240"/>
        <label>1</label>
    </ligand>
</feature>
<feature type="binding site" evidence="6">
    <location>
        <position position="76"/>
    </location>
    <ligand>
        <name>substrate</name>
    </ligand>
</feature>
<feature type="binding site" evidence="6">
    <location>
        <position position="235"/>
    </location>
    <ligand>
        <name>a divalent metal cation</name>
        <dbReference type="ChEBI" id="CHEBI:60240"/>
        <label>1</label>
    </ligand>
</feature>
<dbReference type="Proteomes" id="UP001320715">
    <property type="component" value="Unassembled WGS sequence"/>
</dbReference>
<dbReference type="EMBL" id="JAAAML010000001">
    <property type="protein sequence ID" value="MCO6406880.1"/>
    <property type="molecule type" value="Genomic_DNA"/>
</dbReference>
<evidence type="ECO:0000256" key="1">
    <source>
        <dbReference type="ARBA" id="ARBA00002521"/>
    </source>
</evidence>
<dbReference type="HAMAP" id="MF_01974">
    <property type="entry name" value="MetAP_1"/>
    <property type="match status" value="1"/>
</dbReference>
<keyword evidence="10" id="KW-1185">Reference proteome</keyword>
<dbReference type="PANTHER" id="PTHR43330:SF13">
    <property type="entry name" value="METHIONINE AMINOPEPTIDASE 2"/>
    <property type="match status" value="1"/>
</dbReference>
<feature type="binding site" evidence="6">
    <location>
        <position position="104"/>
    </location>
    <ligand>
        <name>a divalent metal cation</name>
        <dbReference type="ChEBI" id="CHEBI:60240"/>
        <label>2</label>
        <note>catalytic</note>
    </ligand>
</feature>
<dbReference type="InterPro" id="IPR000994">
    <property type="entry name" value="Pept_M24"/>
</dbReference>
<evidence type="ECO:0000313" key="9">
    <source>
        <dbReference type="EMBL" id="MCO6406880.1"/>
    </source>
</evidence>
<protein>
    <recommendedName>
        <fullName evidence="6 7">Methionine aminopeptidase</fullName>
        <shortName evidence="6">MAP</shortName>
        <shortName evidence="6">MetAP</shortName>
        <ecNumber evidence="6 7">3.4.11.18</ecNumber>
    </recommendedName>
    <alternativeName>
        <fullName evidence="6">Peptidase M</fullName>
    </alternativeName>
</protein>
<dbReference type="InterPro" id="IPR002467">
    <property type="entry name" value="Pept_M24A_MAP1"/>
</dbReference>
<feature type="binding site" evidence="6">
    <location>
        <position position="201"/>
    </location>
    <ligand>
        <name>a divalent metal cation</name>
        <dbReference type="ChEBI" id="CHEBI:60240"/>
        <label>2</label>
        <note>catalytic</note>
    </ligand>
</feature>
<comment type="similarity">
    <text evidence="6">Belongs to the peptidase M24A family. Methionine aminopeptidase type 1 subfamily.</text>
</comment>
<proteinExistence type="inferred from homology"/>
<feature type="domain" description="Peptidase M24" evidence="8">
    <location>
        <begin position="11"/>
        <end position="240"/>
    </location>
</feature>